<dbReference type="HOGENOM" id="CLU_2307929_0_0_1"/>
<accession>A0A0D0BRJ4</accession>
<evidence type="ECO:0000313" key="1">
    <source>
        <dbReference type="EMBL" id="KIK48297.1"/>
    </source>
</evidence>
<name>A0A0D0BRJ4_9AGAM</name>
<dbReference type="EMBL" id="KN835139">
    <property type="protein sequence ID" value="KIK48297.1"/>
    <property type="molecule type" value="Genomic_DNA"/>
</dbReference>
<organism evidence="1 2">
    <name type="scientific">Suillus luteus UH-Slu-Lm8-n1</name>
    <dbReference type="NCBI Taxonomy" id="930992"/>
    <lineage>
        <taxon>Eukaryota</taxon>
        <taxon>Fungi</taxon>
        <taxon>Dikarya</taxon>
        <taxon>Basidiomycota</taxon>
        <taxon>Agaricomycotina</taxon>
        <taxon>Agaricomycetes</taxon>
        <taxon>Agaricomycetidae</taxon>
        <taxon>Boletales</taxon>
        <taxon>Suillineae</taxon>
        <taxon>Suillaceae</taxon>
        <taxon>Suillus</taxon>
    </lineage>
</organism>
<gene>
    <name evidence="1" type="ORF">CY34DRAFT_705396</name>
</gene>
<dbReference type="Proteomes" id="UP000054485">
    <property type="component" value="Unassembled WGS sequence"/>
</dbReference>
<proteinExistence type="predicted"/>
<dbReference type="AlphaFoldDB" id="A0A0D0BRJ4"/>
<protein>
    <submittedName>
        <fullName evidence="1">Unplaced genomic scaffold CY34scaffold_8, whole genome shotgun sequence</fullName>
    </submittedName>
</protein>
<sequence>MQATLFSLRRSSRCGDYHCEFLLATVFPGDLPCDTSFLQHNTTLRATTAESLGSDTTRPASRSLSYCCRGHCVFLAQHRIFARGRTPPSQYESNHRGACV</sequence>
<reference evidence="1 2" key="1">
    <citation type="submission" date="2014-04" db="EMBL/GenBank/DDBJ databases">
        <authorList>
            <consortium name="DOE Joint Genome Institute"/>
            <person name="Kuo A."/>
            <person name="Ruytinx J."/>
            <person name="Rineau F."/>
            <person name="Colpaert J."/>
            <person name="Kohler A."/>
            <person name="Nagy L.G."/>
            <person name="Floudas D."/>
            <person name="Copeland A."/>
            <person name="Barry K.W."/>
            <person name="Cichocki N."/>
            <person name="Veneault-Fourrey C."/>
            <person name="LaButti K."/>
            <person name="Lindquist E.A."/>
            <person name="Lipzen A."/>
            <person name="Lundell T."/>
            <person name="Morin E."/>
            <person name="Murat C."/>
            <person name="Sun H."/>
            <person name="Tunlid A."/>
            <person name="Henrissat B."/>
            <person name="Grigoriev I.V."/>
            <person name="Hibbett D.S."/>
            <person name="Martin F."/>
            <person name="Nordberg H.P."/>
            <person name="Cantor M.N."/>
            <person name="Hua S.X."/>
        </authorList>
    </citation>
    <scope>NUCLEOTIDE SEQUENCE [LARGE SCALE GENOMIC DNA]</scope>
    <source>
        <strain evidence="1 2">UH-Slu-Lm8-n1</strain>
    </source>
</reference>
<reference evidence="2" key="2">
    <citation type="submission" date="2015-01" db="EMBL/GenBank/DDBJ databases">
        <title>Evolutionary Origins and Diversification of the Mycorrhizal Mutualists.</title>
        <authorList>
            <consortium name="DOE Joint Genome Institute"/>
            <consortium name="Mycorrhizal Genomics Consortium"/>
            <person name="Kohler A."/>
            <person name="Kuo A."/>
            <person name="Nagy L.G."/>
            <person name="Floudas D."/>
            <person name="Copeland A."/>
            <person name="Barry K.W."/>
            <person name="Cichocki N."/>
            <person name="Veneault-Fourrey C."/>
            <person name="LaButti K."/>
            <person name="Lindquist E.A."/>
            <person name="Lipzen A."/>
            <person name="Lundell T."/>
            <person name="Morin E."/>
            <person name="Murat C."/>
            <person name="Riley R."/>
            <person name="Ohm R."/>
            <person name="Sun H."/>
            <person name="Tunlid A."/>
            <person name="Henrissat B."/>
            <person name="Grigoriev I.V."/>
            <person name="Hibbett D.S."/>
            <person name="Martin F."/>
        </authorList>
    </citation>
    <scope>NUCLEOTIDE SEQUENCE [LARGE SCALE GENOMIC DNA]</scope>
    <source>
        <strain evidence="2">UH-Slu-Lm8-n1</strain>
    </source>
</reference>
<evidence type="ECO:0000313" key="2">
    <source>
        <dbReference type="Proteomes" id="UP000054485"/>
    </source>
</evidence>
<dbReference type="InParanoid" id="A0A0D0BRJ4"/>
<keyword evidence="2" id="KW-1185">Reference proteome</keyword>